<reference evidence="1 2" key="2">
    <citation type="submission" date="2016-12" db="EMBL/GenBank/DDBJ databases">
        <title>Draft Genome Sequence of Cystobacter ferrugineus Strain Cbfe23.</title>
        <authorList>
            <person name="Akbar S."/>
            <person name="Dowd S.E."/>
            <person name="Stevens D.C."/>
        </authorList>
    </citation>
    <scope>NUCLEOTIDE SEQUENCE [LARGE SCALE GENOMIC DNA]</scope>
    <source>
        <strain evidence="1 2">Cbfe23</strain>
    </source>
</reference>
<organism evidence="1 2">
    <name type="scientific">Cystobacter ferrugineus</name>
    <dbReference type="NCBI Taxonomy" id="83449"/>
    <lineage>
        <taxon>Bacteria</taxon>
        <taxon>Pseudomonadati</taxon>
        <taxon>Myxococcota</taxon>
        <taxon>Myxococcia</taxon>
        <taxon>Myxococcales</taxon>
        <taxon>Cystobacterineae</taxon>
        <taxon>Archangiaceae</taxon>
        <taxon>Cystobacter</taxon>
    </lineage>
</organism>
<proteinExistence type="predicted"/>
<dbReference type="Gene3D" id="3.10.20.30">
    <property type="match status" value="1"/>
</dbReference>
<accession>A0A1L9AXG9</accession>
<dbReference type="STRING" id="83449.BON30_41885"/>
<name>A0A1L9AXG9_9BACT</name>
<protein>
    <recommendedName>
        <fullName evidence="3">Molybdopterin synthase sulfur carrier subunit</fullName>
    </recommendedName>
</protein>
<evidence type="ECO:0000313" key="1">
    <source>
        <dbReference type="EMBL" id="OJH34711.1"/>
    </source>
</evidence>
<evidence type="ECO:0008006" key="3">
    <source>
        <dbReference type="Google" id="ProtNLM"/>
    </source>
</evidence>
<evidence type="ECO:0000313" key="2">
    <source>
        <dbReference type="Proteomes" id="UP000182229"/>
    </source>
</evidence>
<dbReference type="EMBL" id="MPIN01000017">
    <property type="protein sequence ID" value="OJH34711.1"/>
    <property type="molecule type" value="Genomic_DNA"/>
</dbReference>
<sequence>MARALDVNVVIPPPLRPLFEGRREVSLGVPGSAGVGDVFETLLSLYPRLRQHLAGDRPATGGSYVHLALDSHSLEELALGGTGLSTGRRLHLFLLSRPPPSSPSGA</sequence>
<reference evidence="2" key="1">
    <citation type="submission" date="2016-11" db="EMBL/GenBank/DDBJ databases">
        <authorList>
            <person name="Shukria A."/>
            <person name="Stevens D.C."/>
        </authorList>
    </citation>
    <scope>NUCLEOTIDE SEQUENCE [LARGE SCALE GENOMIC DNA]</scope>
    <source>
        <strain evidence="2">Cbfe23</strain>
    </source>
</reference>
<dbReference type="RefSeq" id="WP_071904193.1">
    <property type="nucleotide sequence ID" value="NZ_MPIN01000017.1"/>
</dbReference>
<dbReference type="AlphaFoldDB" id="A0A1L9AXG9"/>
<keyword evidence="2" id="KW-1185">Reference proteome</keyword>
<dbReference type="Proteomes" id="UP000182229">
    <property type="component" value="Unassembled WGS sequence"/>
</dbReference>
<dbReference type="InterPro" id="IPR012675">
    <property type="entry name" value="Beta-grasp_dom_sf"/>
</dbReference>
<gene>
    <name evidence="1" type="ORF">BON30_41885</name>
</gene>
<comment type="caution">
    <text evidence="1">The sequence shown here is derived from an EMBL/GenBank/DDBJ whole genome shotgun (WGS) entry which is preliminary data.</text>
</comment>
<dbReference type="OrthoDB" id="5526463at2"/>